<feature type="domain" description="Isopropylmalate dehydrogenase-like" evidence="3">
    <location>
        <begin position="8"/>
        <end position="362"/>
    </location>
</feature>
<dbReference type="Gene3D" id="3.40.718.10">
    <property type="entry name" value="Isopropylmalate Dehydrogenase"/>
    <property type="match status" value="1"/>
</dbReference>
<evidence type="ECO:0000256" key="2">
    <source>
        <dbReference type="ARBA" id="ARBA00023002"/>
    </source>
</evidence>
<protein>
    <submittedName>
        <fullName evidence="4">Isocitrate/isopropylmalate family dehydrogenase</fullName>
    </submittedName>
</protein>
<dbReference type="Gene3D" id="3.50.30.40">
    <property type="entry name" value="Ribonuclease E inhibitor RraA/RraA-like"/>
    <property type="match status" value="1"/>
</dbReference>
<dbReference type="RefSeq" id="WP_400188271.1">
    <property type="nucleotide sequence ID" value="NZ_JBGORX010000006.1"/>
</dbReference>
<dbReference type="CDD" id="cd16841">
    <property type="entry name" value="RraA_family"/>
    <property type="match status" value="1"/>
</dbReference>
<dbReference type="PROSITE" id="PS00470">
    <property type="entry name" value="IDH_IMDH"/>
    <property type="match status" value="1"/>
</dbReference>
<dbReference type="Gene3D" id="1.20.5.3070">
    <property type="match status" value="1"/>
</dbReference>
<evidence type="ECO:0000313" key="4">
    <source>
        <dbReference type="EMBL" id="MFJ1269450.1"/>
    </source>
</evidence>
<comment type="similarity">
    <text evidence="1">Belongs to the isocitrate and isopropylmalate dehydrogenases family.</text>
</comment>
<comment type="caution">
    <text evidence="4">The sequence shown here is derived from an EMBL/GenBank/DDBJ whole genome shotgun (WGS) entry which is preliminary data.</text>
</comment>
<dbReference type="Pfam" id="PF03737">
    <property type="entry name" value="RraA-like"/>
    <property type="match status" value="1"/>
</dbReference>
<evidence type="ECO:0000313" key="5">
    <source>
        <dbReference type="Proteomes" id="UP001615550"/>
    </source>
</evidence>
<keyword evidence="5" id="KW-1185">Reference proteome</keyword>
<evidence type="ECO:0000259" key="3">
    <source>
        <dbReference type="SMART" id="SM01329"/>
    </source>
</evidence>
<dbReference type="PANTHER" id="PTHR11835:SF34">
    <property type="entry name" value="ISOCITRATE DEHYDROGENASE [NAD] SUBUNIT ALPHA, MITOCHONDRIAL"/>
    <property type="match status" value="1"/>
</dbReference>
<dbReference type="SUPFAM" id="SSF89562">
    <property type="entry name" value="RraA-like"/>
    <property type="match status" value="1"/>
</dbReference>
<proteinExistence type="inferred from homology"/>
<organism evidence="4 5">
    <name type="scientific">Legionella lytica</name>
    <dbReference type="NCBI Taxonomy" id="96232"/>
    <lineage>
        <taxon>Bacteria</taxon>
        <taxon>Pseudomonadati</taxon>
        <taxon>Pseudomonadota</taxon>
        <taxon>Gammaproteobacteria</taxon>
        <taxon>Legionellales</taxon>
        <taxon>Legionellaceae</taxon>
        <taxon>Legionella</taxon>
    </lineage>
</organism>
<evidence type="ECO:0000256" key="1">
    <source>
        <dbReference type="ARBA" id="ARBA00007769"/>
    </source>
</evidence>
<name>A0ABW8D9R6_9GAMM</name>
<dbReference type="Proteomes" id="UP001615550">
    <property type="component" value="Unassembled WGS sequence"/>
</dbReference>
<dbReference type="SMART" id="SM01329">
    <property type="entry name" value="Iso_dh"/>
    <property type="match status" value="1"/>
</dbReference>
<reference evidence="4 5" key="1">
    <citation type="submission" date="2024-08" db="EMBL/GenBank/DDBJ databases">
        <title>Draft Genome Sequence of Legionella lytica strain DSB2004, Isolated From a Fire Sprinkler System.</title>
        <authorList>
            <person name="Everhart A.D."/>
            <person name="Kidane D.T."/>
            <person name="Farone A.L."/>
            <person name="Farone M.B."/>
        </authorList>
    </citation>
    <scope>NUCLEOTIDE SEQUENCE [LARGE SCALE GENOMIC DNA]</scope>
    <source>
        <strain evidence="4 5">DSB2004</strain>
    </source>
</reference>
<sequence>MTPNKKLKIAVLPGDGIGIEVTEAALPIFTALDLSISLHRGDIGWSCWQNEATPIPERTWKLIHDCDTVLLGAITSKPQREAQQELAQDLRERHQNYISPIILLRQNLDLYANVRPCFSIQPRDKAFNFCIIRENTEGLYAGFDYAPPPEAILSLLSKNKTWQHVPADELSCALRLQSTAGLTRLFEFAFEHADTQQIPRVTFADKPNVLRLSGHFAREIFESVAQKYPHIHADILNVDAVGLWLIRRPEEFGVIVAENMFGDILSDVGAGVMGGLGFAPSANIGKKHCYFEPVHGSGPQMRPQTANPSAMFLTISMLLKQFGYTEQAQLINESVRTIINKKRFVTCDVGGNSSTTDMANAIIEQCLRATKNRHQVPSLSEETSMDAYLEKLYTFNTTEISDALDACQVEGALLHLKALAPGMKMAGPAYTVRYAANEQKSAEFKNAANYIDAVPEDSVIVIDNEGRIDCTAWGAILTKMALHLNIAGTVVNGAIRDVDFIREAKYPLFCAGTYMRSGKNRIHKVAEQCPVIINEVMIHPGDIIFADDNGVLVIPRQLMAEVIKKAEKIKFTELNIAQAIQDGSSLAQARIDYRYDQPWLGAKKK</sequence>
<dbReference type="Pfam" id="PF00180">
    <property type="entry name" value="Iso_dh"/>
    <property type="match status" value="1"/>
</dbReference>
<dbReference type="PANTHER" id="PTHR11835">
    <property type="entry name" value="DECARBOXYLATING DEHYDROGENASES-ISOCITRATE, ISOPROPYLMALATE, TARTRATE"/>
    <property type="match status" value="1"/>
</dbReference>
<accession>A0ABW8D9R6</accession>
<dbReference type="InterPro" id="IPR036704">
    <property type="entry name" value="RraA/RraA-like_sf"/>
</dbReference>
<gene>
    <name evidence="4" type="ORF">ACD661_12860</name>
</gene>
<dbReference type="InterPro" id="IPR024084">
    <property type="entry name" value="IsoPropMal-DH-like_dom"/>
</dbReference>
<dbReference type="SUPFAM" id="SSF53659">
    <property type="entry name" value="Isocitrate/Isopropylmalate dehydrogenase-like"/>
    <property type="match status" value="1"/>
</dbReference>
<dbReference type="EMBL" id="JBGORX010000006">
    <property type="protein sequence ID" value="MFJ1269450.1"/>
    <property type="molecule type" value="Genomic_DNA"/>
</dbReference>
<keyword evidence="2" id="KW-0560">Oxidoreductase</keyword>
<dbReference type="InterPro" id="IPR019818">
    <property type="entry name" value="IsoCit/isopropylmalate_DH_CS"/>
</dbReference>
<dbReference type="InterPro" id="IPR005493">
    <property type="entry name" value="RraA/RraA-like"/>
</dbReference>